<reference evidence="8" key="1">
    <citation type="submission" date="2021-07" db="EMBL/GenBank/DDBJ databases">
        <authorList>
            <person name="Branca A.L. A."/>
        </authorList>
    </citation>
    <scope>NUCLEOTIDE SEQUENCE</scope>
</reference>
<sequence length="477" mass="51344">MPVHQCHCNCLTMSEKVEKSLSPVPSHEASKEGQMLDAQHDPIFGEITEEGPNYRSVGWLGTAVLMMKTQIGLGVLSIPVAFNHLGIVPGVIVLIVIAGITTWSDYIIGVFKLRHREVYGIDDAGEKLLGRTGRVLLGGAFVLWWVFVAGSGMLGLSIGLNAVSDHAVCTAVYVAVAAILACILGSIQTLGRLSWLAWIGLFSILTSILIVTIAVGVQDRPSAAPKDAVWVPDYKIVGSPNFVDAITSVCTIVFAYAGTPAFFSIAAEMREPRHFNRSLYLCQSVVTIFYLVIGIVMYYYCGSYVSSPALGSAGPVVKKVSYGFALPGLLVSTLLFIHITGKYVFVRILQGSRHLAANTFTHWAVWLGCTVTTAIVAYVIASAIPVFSDLVSLVGALLGTPMCFQPMGGMWLYDNWHKGQDGRRTPKWIFMVCWCIFVIVAGFFLMVAGTYGSVVSIINSYAASGGSAAWSCADNSI</sequence>
<dbReference type="Proteomes" id="UP001153618">
    <property type="component" value="Unassembled WGS sequence"/>
</dbReference>
<dbReference type="GO" id="GO:0016020">
    <property type="term" value="C:membrane"/>
    <property type="evidence" value="ECO:0007669"/>
    <property type="project" value="UniProtKB-SubCell"/>
</dbReference>
<keyword evidence="4 6" id="KW-1133">Transmembrane helix</keyword>
<evidence type="ECO:0000256" key="3">
    <source>
        <dbReference type="ARBA" id="ARBA00022692"/>
    </source>
</evidence>
<feature type="transmembrane region" description="Helical" evidence="6">
    <location>
        <begin position="57"/>
        <end position="81"/>
    </location>
</feature>
<comment type="caution">
    <text evidence="8">The sequence shown here is derived from an EMBL/GenBank/DDBJ whole genome shotgun (WGS) entry which is preliminary data.</text>
</comment>
<feature type="domain" description="Amino acid transporter transmembrane" evidence="7">
    <location>
        <begin position="58"/>
        <end position="452"/>
    </location>
</feature>
<feature type="transmembrane region" description="Helical" evidence="6">
    <location>
        <begin position="170"/>
        <end position="188"/>
    </location>
</feature>
<dbReference type="OrthoDB" id="40134at2759"/>
<feature type="transmembrane region" description="Helical" evidence="6">
    <location>
        <begin position="87"/>
        <end position="108"/>
    </location>
</feature>
<keyword evidence="9" id="KW-1185">Reference proteome</keyword>
<evidence type="ECO:0000256" key="6">
    <source>
        <dbReference type="SAM" id="Phobius"/>
    </source>
</evidence>
<evidence type="ECO:0000256" key="2">
    <source>
        <dbReference type="ARBA" id="ARBA00008066"/>
    </source>
</evidence>
<dbReference type="GO" id="GO:0015179">
    <property type="term" value="F:L-amino acid transmembrane transporter activity"/>
    <property type="evidence" value="ECO:0007669"/>
    <property type="project" value="TreeGrafter"/>
</dbReference>
<dbReference type="PANTHER" id="PTHR22950">
    <property type="entry name" value="AMINO ACID TRANSPORTER"/>
    <property type="match status" value="1"/>
</dbReference>
<feature type="transmembrane region" description="Helical" evidence="6">
    <location>
        <begin position="320"/>
        <end position="339"/>
    </location>
</feature>
<organism evidence="8 9">
    <name type="scientific">Penicillium olsonii</name>
    <dbReference type="NCBI Taxonomy" id="99116"/>
    <lineage>
        <taxon>Eukaryota</taxon>
        <taxon>Fungi</taxon>
        <taxon>Dikarya</taxon>
        <taxon>Ascomycota</taxon>
        <taxon>Pezizomycotina</taxon>
        <taxon>Eurotiomycetes</taxon>
        <taxon>Eurotiomycetidae</taxon>
        <taxon>Eurotiales</taxon>
        <taxon>Aspergillaceae</taxon>
        <taxon>Penicillium</taxon>
    </lineage>
</organism>
<evidence type="ECO:0000256" key="5">
    <source>
        <dbReference type="ARBA" id="ARBA00023136"/>
    </source>
</evidence>
<evidence type="ECO:0000256" key="1">
    <source>
        <dbReference type="ARBA" id="ARBA00004141"/>
    </source>
</evidence>
<dbReference type="PANTHER" id="PTHR22950:SF683">
    <property type="entry name" value="AMINO ACID TRANSPORTER (EUROFUNG)"/>
    <property type="match status" value="1"/>
</dbReference>
<feature type="transmembrane region" description="Helical" evidence="6">
    <location>
        <begin position="279"/>
        <end position="300"/>
    </location>
</feature>
<dbReference type="EMBL" id="CAJVOS010000071">
    <property type="protein sequence ID" value="CAG8249340.1"/>
    <property type="molecule type" value="Genomic_DNA"/>
</dbReference>
<gene>
    <name evidence="8" type="ORF">POLS_LOCUS8737</name>
</gene>
<name>A0A9W4N0W2_PENOL</name>
<evidence type="ECO:0000313" key="8">
    <source>
        <dbReference type="EMBL" id="CAG8249340.1"/>
    </source>
</evidence>
<proteinExistence type="inferred from homology"/>
<accession>A0A9W4N0W2</accession>
<dbReference type="FunFam" id="1.20.1740.10:FF:000039">
    <property type="entry name" value="Neutral amino acid transporter (Eurofung)"/>
    <property type="match status" value="1"/>
</dbReference>
<feature type="transmembrane region" description="Helical" evidence="6">
    <location>
        <begin position="135"/>
        <end position="158"/>
    </location>
</feature>
<feature type="transmembrane region" description="Helical" evidence="6">
    <location>
        <begin position="360"/>
        <end position="384"/>
    </location>
</feature>
<keyword evidence="3 6" id="KW-0812">Transmembrane</keyword>
<comment type="similarity">
    <text evidence="2">Belongs to the amino acid/polyamine transporter 2 family.</text>
</comment>
<feature type="transmembrane region" description="Helical" evidence="6">
    <location>
        <begin position="390"/>
        <end position="416"/>
    </location>
</feature>
<feature type="transmembrane region" description="Helical" evidence="6">
    <location>
        <begin position="245"/>
        <end position="267"/>
    </location>
</feature>
<feature type="transmembrane region" description="Helical" evidence="6">
    <location>
        <begin position="428"/>
        <end position="451"/>
    </location>
</feature>
<dbReference type="AlphaFoldDB" id="A0A9W4N0W2"/>
<protein>
    <recommendedName>
        <fullName evidence="7">Amino acid transporter transmembrane domain-containing protein</fullName>
    </recommendedName>
</protein>
<evidence type="ECO:0000313" key="9">
    <source>
        <dbReference type="Proteomes" id="UP001153618"/>
    </source>
</evidence>
<evidence type="ECO:0000259" key="7">
    <source>
        <dbReference type="Pfam" id="PF01490"/>
    </source>
</evidence>
<comment type="subcellular location">
    <subcellularLocation>
        <location evidence="1">Membrane</location>
        <topology evidence="1">Multi-pass membrane protein</topology>
    </subcellularLocation>
</comment>
<keyword evidence="5 6" id="KW-0472">Membrane</keyword>
<dbReference type="InterPro" id="IPR013057">
    <property type="entry name" value="AA_transpt_TM"/>
</dbReference>
<evidence type="ECO:0000256" key="4">
    <source>
        <dbReference type="ARBA" id="ARBA00022989"/>
    </source>
</evidence>
<dbReference type="Pfam" id="PF01490">
    <property type="entry name" value="Aa_trans"/>
    <property type="match status" value="1"/>
</dbReference>
<feature type="transmembrane region" description="Helical" evidence="6">
    <location>
        <begin position="195"/>
        <end position="217"/>
    </location>
</feature>